<proteinExistence type="predicted"/>
<sequence>MDAASAVAVGAIFVWLGMVLAISFLEAPLKFRAPGVTLQLGLGIGRLVFRALNACEAVLAVAVVVAFVAHQPSAGAAVGAAVALVCLLVQVVLIRPRLQRRSDAVLAGAEGPRSHAHYVYVGFEAVKVIALVTAGVLLLAAS</sequence>
<feature type="transmembrane region" description="Helical" evidence="1">
    <location>
        <begin position="74"/>
        <end position="94"/>
    </location>
</feature>
<keyword evidence="1" id="KW-1133">Transmembrane helix</keyword>
<keyword evidence="1" id="KW-0472">Membrane</keyword>
<dbReference type="KEGG" id="mmc:Mmcs_1720"/>
<evidence type="ECO:0000256" key="1">
    <source>
        <dbReference type="SAM" id="Phobius"/>
    </source>
</evidence>
<dbReference type="EMBL" id="CP000384">
    <property type="protein sequence ID" value="ABG07829.1"/>
    <property type="molecule type" value="Genomic_DNA"/>
</dbReference>
<name>A0A5Q5BI13_MYCSS</name>
<dbReference type="AlphaFoldDB" id="A0A5Q5BI13"/>
<evidence type="ECO:0000313" key="2">
    <source>
        <dbReference type="EMBL" id="ABG07829.1"/>
    </source>
</evidence>
<keyword evidence="1" id="KW-0812">Transmembrane</keyword>
<organism evidence="2">
    <name type="scientific">Mycobacterium sp. (strain MCS)</name>
    <dbReference type="NCBI Taxonomy" id="164756"/>
    <lineage>
        <taxon>Bacteria</taxon>
        <taxon>Bacillati</taxon>
        <taxon>Actinomycetota</taxon>
        <taxon>Actinomycetes</taxon>
        <taxon>Mycobacteriales</taxon>
        <taxon>Mycobacteriaceae</taxon>
        <taxon>Mycobacterium</taxon>
    </lineage>
</organism>
<protein>
    <recommendedName>
        <fullName evidence="3">DUF4149 domain-containing protein</fullName>
    </recommendedName>
</protein>
<feature type="transmembrane region" description="Helical" evidence="1">
    <location>
        <begin position="118"/>
        <end position="141"/>
    </location>
</feature>
<evidence type="ECO:0008006" key="3">
    <source>
        <dbReference type="Google" id="ProtNLM"/>
    </source>
</evidence>
<feature type="transmembrane region" description="Helical" evidence="1">
    <location>
        <begin position="47"/>
        <end position="68"/>
    </location>
</feature>
<gene>
    <name evidence="2" type="ordered locus">Mmcs_1720</name>
</gene>
<reference evidence="2" key="1">
    <citation type="submission" date="2006-06" db="EMBL/GenBank/DDBJ databases">
        <title>Complete sequence of chromosome of Mycobacterium sp. MCS.</title>
        <authorList>
            <consortium name="US DOE Joint Genome Institute"/>
            <person name="Copeland A."/>
            <person name="Lucas S."/>
            <person name="Lapidus A."/>
            <person name="Barry K."/>
            <person name="Detter J.C."/>
            <person name="Glavina del Rio T."/>
            <person name="Hammon N."/>
            <person name="Israni S."/>
            <person name="Dalin E."/>
            <person name="Tice H."/>
            <person name="Pitluck S."/>
            <person name="Martinez M."/>
            <person name="Schmutz J."/>
            <person name="Larimer F."/>
            <person name="Land M."/>
            <person name="Hauser L."/>
            <person name="Kyrpides N."/>
            <person name="Kim E."/>
            <person name="Miller C.D."/>
            <person name="Hughes J.E."/>
            <person name="Anderson A.J."/>
            <person name="Sims R.C."/>
            <person name="Richardson P."/>
        </authorList>
    </citation>
    <scope>NUCLEOTIDE SEQUENCE [LARGE SCALE GENOMIC DNA]</scope>
    <source>
        <strain evidence="2">MCS</strain>
    </source>
</reference>
<accession>A0A5Q5BI13</accession>
<feature type="transmembrane region" description="Helical" evidence="1">
    <location>
        <begin position="6"/>
        <end position="27"/>
    </location>
</feature>